<dbReference type="InterPro" id="IPR016181">
    <property type="entry name" value="Acyl_CoA_acyltransferase"/>
</dbReference>
<dbReference type="PROSITE" id="PS51186">
    <property type="entry name" value="GNAT"/>
    <property type="match status" value="1"/>
</dbReference>
<dbReference type="AlphaFoldDB" id="A0A0J8D820"/>
<proteinExistence type="predicted"/>
<evidence type="ECO:0000259" key="1">
    <source>
        <dbReference type="PROSITE" id="PS51186"/>
    </source>
</evidence>
<dbReference type="EMBL" id="LFVU01000024">
    <property type="protein sequence ID" value="KMT22205.1"/>
    <property type="molecule type" value="Genomic_DNA"/>
</dbReference>
<dbReference type="STRING" id="1121307.CLCY_4c01780"/>
<dbReference type="Pfam" id="PF00583">
    <property type="entry name" value="Acetyltransf_1"/>
    <property type="match status" value="1"/>
</dbReference>
<evidence type="ECO:0000313" key="3">
    <source>
        <dbReference type="Proteomes" id="UP000036756"/>
    </source>
</evidence>
<dbReference type="PATRIC" id="fig|1121307.3.peg.1833"/>
<keyword evidence="3" id="KW-1185">Reference proteome</keyword>
<dbReference type="Proteomes" id="UP000036756">
    <property type="component" value="Unassembled WGS sequence"/>
</dbReference>
<dbReference type="InterPro" id="IPR000182">
    <property type="entry name" value="GNAT_dom"/>
</dbReference>
<name>A0A0J8D820_CLOCY</name>
<sequence length="262" mass="29154">MKELEMNLKRADDNLVAAIKNRVNHIEEGILYEGDGYLIHTIGIDCLDGHLNGGICLEDSKSEEFLDKVDKFFKNLNRSYAVWVRTHDNERLEDLLKAKGLKPARVPGSTCMICNERIVGVDNPKGFTMKIVEREKEIADMAKVVENAFGKTEEASKAIFNLPMVSNDNAKALIVYEDATNKPVGIATTILSGDTAGIYYVGVVDGYRGHGLGSFIAQESTNIGFDLGAKRVILQASEAGERVYKKLSYETISYYRSYRVEL</sequence>
<reference evidence="2 3" key="1">
    <citation type="submission" date="2015-06" db="EMBL/GenBank/DDBJ databases">
        <title>Draft genome sequence of the purine-degrading Clostridium cylindrosporum HC-1 (DSM 605).</title>
        <authorList>
            <person name="Poehlein A."/>
            <person name="Schiel-Bengelsdorf B."/>
            <person name="Bengelsdorf F."/>
            <person name="Daniel R."/>
            <person name="Duerre P."/>
        </authorList>
    </citation>
    <scope>NUCLEOTIDE SEQUENCE [LARGE SCALE GENOMIC DNA]</scope>
    <source>
        <strain evidence="2 3">DSM 605</strain>
    </source>
</reference>
<evidence type="ECO:0000313" key="2">
    <source>
        <dbReference type="EMBL" id="KMT22205.1"/>
    </source>
</evidence>
<dbReference type="SUPFAM" id="SSF55729">
    <property type="entry name" value="Acyl-CoA N-acyltransferases (Nat)"/>
    <property type="match status" value="1"/>
</dbReference>
<dbReference type="CDD" id="cd04301">
    <property type="entry name" value="NAT_SF"/>
    <property type="match status" value="1"/>
</dbReference>
<feature type="domain" description="N-acetyltransferase" evidence="1">
    <location>
        <begin position="129"/>
        <end position="262"/>
    </location>
</feature>
<comment type="caution">
    <text evidence="2">The sequence shown here is derived from an EMBL/GenBank/DDBJ whole genome shotgun (WGS) entry which is preliminary data.</text>
</comment>
<dbReference type="RefSeq" id="WP_048570298.1">
    <property type="nucleotide sequence ID" value="NZ_LFVU01000024.1"/>
</dbReference>
<organism evidence="2 3">
    <name type="scientific">Clostridium cylindrosporum DSM 605</name>
    <dbReference type="NCBI Taxonomy" id="1121307"/>
    <lineage>
        <taxon>Bacteria</taxon>
        <taxon>Bacillati</taxon>
        <taxon>Bacillota</taxon>
        <taxon>Clostridia</taxon>
        <taxon>Eubacteriales</taxon>
        <taxon>Clostridiaceae</taxon>
        <taxon>Clostridium</taxon>
    </lineage>
</organism>
<accession>A0A0J8D820</accession>
<protein>
    <submittedName>
        <fullName evidence="2">Acetyltransferase, GNAT family</fullName>
    </submittedName>
</protein>
<gene>
    <name evidence="2" type="ORF">CLCY_4c01780</name>
</gene>
<dbReference type="Gene3D" id="3.40.630.30">
    <property type="match status" value="1"/>
</dbReference>
<dbReference type="GO" id="GO:0016747">
    <property type="term" value="F:acyltransferase activity, transferring groups other than amino-acyl groups"/>
    <property type="evidence" value="ECO:0007669"/>
    <property type="project" value="InterPro"/>
</dbReference>
<keyword evidence="2" id="KW-0808">Transferase</keyword>